<evidence type="ECO:0000313" key="8">
    <source>
        <dbReference type="EMBL" id="NMH60434.1"/>
    </source>
</evidence>
<comment type="caution">
    <text evidence="8">The sequence shown here is derived from an EMBL/GenBank/DDBJ whole genome shotgun (WGS) entry which is preliminary data.</text>
</comment>
<keyword evidence="1" id="KW-0479">Metal-binding</keyword>
<dbReference type="Gene3D" id="2.40.50.140">
    <property type="entry name" value="Nucleic acid-binding proteins"/>
    <property type="match status" value="1"/>
</dbReference>
<evidence type="ECO:0000256" key="7">
    <source>
        <dbReference type="PROSITE-ProRule" id="PRU10015"/>
    </source>
</evidence>
<keyword evidence="3 6" id="KW-0808">Transferase</keyword>
<feature type="binding site" evidence="6">
    <location>
        <position position="373"/>
    </location>
    <ligand>
        <name>S-adenosyl-L-methionine</name>
        <dbReference type="ChEBI" id="CHEBI:59789"/>
    </ligand>
</feature>
<feature type="active site" description="Nucleophile" evidence="6">
    <location>
        <position position="399"/>
    </location>
</feature>
<dbReference type="CDD" id="cd02440">
    <property type="entry name" value="AdoMet_MTases"/>
    <property type="match status" value="1"/>
</dbReference>
<dbReference type="PANTHER" id="PTHR11061">
    <property type="entry name" value="RNA M5U METHYLTRANSFERASE"/>
    <property type="match status" value="1"/>
</dbReference>
<name>A0ABX1R1T6_9ALTE</name>
<dbReference type="Proteomes" id="UP000709336">
    <property type="component" value="Unassembled WGS sequence"/>
</dbReference>
<feature type="active site" evidence="7">
    <location>
        <position position="399"/>
    </location>
</feature>
<dbReference type="GO" id="GO:0032259">
    <property type="term" value="P:methylation"/>
    <property type="evidence" value="ECO:0007669"/>
    <property type="project" value="UniProtKB-KW"/>
</dbReference>
<evidence type="ECO:0000256" key="3">
    <source>
        <dbReference type="ARBA" id="ARBA00022679"/>
    </source>
</evidence>
<evidence type="ECO:0000256" key="1">
    <source>
        <dbReference type="ARBA" id="ARBA00022485"/>
    </source>
</evidence>
<dbReference type="InterPro" id="IPR030390">
    <property type="entry name" value="MeTrfase_TrmA_AS"/>
</dbReference>
<dbReference type="InterPro" id="IPR010280">
    <property type="entry name" value="U5_MeTrfase_fam"/>
</dbReference>
<evidence type="ECO:0000256" key="6">
    <source>
        <dbReference type="PROSITE-ProRule" id="PRU01024"/>
    </source>
</evidence>
<evidence type="ECO:0000313" key="9">
    <source>
        <dbReference type="Proteomes" id="UP000709336"/>
    </source>
</evidence>
<proteinExistence type="inferred from homology"/>
<keyword evidence="9" id="KW-1185">Reference proteome</keyword>
<dbReference type="RefSeq" id="WP_169210991.1">
    <property type="nucleotide sequence ID" value="NZ_JAATNW010000005.1"/>
</dbReference>
<accession>A0ABX1R1T6</accession>
<dbReference type="SUPFAM" id="SSF53335">
    <property type="entry name" value="S-adenosyl-L-methionine-dependent methyltransferases"/>
    <property type="match status" value="1"/>
</dbReference>
<comment type="similarity">
    <text evidence="6">Belongs to the class I-like SAM-binding methyltransferase superfamily. RNA M5U methyltransferase family.</text>
</comment>
<keyword evidence="5" id="KW-0411">Iron-sulfur</keyword>
<dbReference type="SUPFAM" id="SSF50249">
    <property type="entry name" value="Nucleic acid-binding proteins"/>
    <property type="match status" value="1"/>
</dbReference>
<feature type="binding site" evidence="6">
    <location>
        <position position="275"/>
    </location>
    <ligand>
        <name>S-adenosyl-L-methionine</name>
        <dbReference type="ChEBI" id="CHEBI:59789"/>
    </ligand>
</feature>
<dbReference type="Gene3D" id="2.40.50.1070">
    <property type="match status" value="1"/>
</dbReference>
<reference evidence="8 9" key="1">
    <citation type="submission" date="2020-03" db="EMBL/GenBank/DDBJ databases">
        <title>Alteromonas ponticola sp. nov., isolated from seawater.</title>
        <authorList>
            <person name="Yoon J.-H."/>
            <person name="Kim Y.-O."/>
        </authorList>
    </citation>
    <scope>NUCLEOTIDE SEQUENCE [LARGE SCALE GENOMIC DNA]</scope>
    <source>
        <strain evidence="8 9">MYP5</strain>
    </source>
</reference>
<keyword evidence="2 6" id="KW-0489">Methyltransferase</keyword>
<evidence type="ECO:0000256" key="2">
    <source>
        <dbReference type="ARBA" id="ARBA00022603"/>
    </source>
</evidence>
<dbReference type="NCBIfam" id="TIGR00479">
    <property type="entry name" value="rumA"/>
    <property type="match status" value="1"/>
</dbReference>
<evidence type="ECO:0000256" key="5">
    <source>
        <dbReference type="ARBA" id="ARBA00023014"/>
    </source>
</evidence>
<dbReference type="InterPro" id="IPR012340">
    <property type="entry name" value="NA-bd_OB-fold"/>
</dbReference>
<dbReference type="PROSITE" id="PS01230">
    <property type="entry name" value="TRMA_1"/>
    <property type="match status" value="1"/>
</dbReference>
<evidence type="ECO:0000256" key="4">
    <source>
        <dbReference type="ARBA" id="ARBA00022691"/>
    </source>
</evidence>
<dbReference type="PANTHER" id="PTHR11061:SF49">
    <property type="entry name" value="23S RRNA (URACIL(1939)-C(5))-METHYLTRANSFERASE RLMD"/>
    <property type="match status" value="1"/>
</dbReference>
<keyword evidence="1" id="KW-0408">Iron</keyword>
<dbReference type="Gene3D" id="3.40.50.150">
    <property type="entry name" value="Vaccinia Virus protein VP39"/>
    <property type="match status" value="1"/>
</dbReference>
<keyword evidence="1" id="KW-0004">4Fe-4S</keyword>
<dbReference type="InterPro" id="IPR029063">
    <property type="entry name" value="SAM-dependent_MTases_sf"/>
</dbReference>
<dbReference type="GO" id="GO:0008168">
    <property type="term" value="F:methyltransferase activity"/>
    <property type="evidence" value="ECO:0007669"/>
    <property type="project" value="UniProtKB-KW"/>
</dbReference>
<keyword evidence="4 6" id="KW-0949">S-adenosyl-L-methionine</keyword>
<dbReference type="EC" id="2.1.1.190" evidence="8"/>
<protein>
    <submittedName>
        <fullName evidence="8">23S rRNA (Uracil(1939)-C(5))-methyltransferase RlmD</fullName>
        <ecNumber evidence="8">2.1.1.190</ecNumber>
    </submittedName>
</protein>
<organism evidence="8 9">
    <name type="scientific">Alteromonas ponticola</name>
    <dbReference type="NCBI Taxonomy" id="2720613"/>
    <lineage>
        <taxon>Bacteria</taxon>
        <taxon>Pseudomonadati</taxon>
        <taxon>Pseudomonadota</taxon>
        <taxon>Gammaproteobacteria</taxon>
        <taxon>Alteromonadales</taxon>
        <taxon>Alteromonadaceae</taxon>
        <taxon>Alteromonas/Salinimonas group</taxon>
        <taxon>Alteromonas</taxon>
    </lineage>
</organism>
<sequence>MVKFYSPKQTNSKAAPQAKTFHIDAMDVYGQGVCRSHQPVAFVDGGLPGETCEARVTRTHKSHLQATVKKVEHAVTARTQPFCPVYEQCGGCQLQHVEPSAALTWRQQAIEDYWRKHLKITDIPWQAALTGDKPAYRRKTRLAIDARNPDKFKLGFRQQSSNKIIEIDHCPVLEASLSKLIRPLAELLSKQTSRSNIGHVTLLAGENIQLVQIKLIRPASKELIQQLTAFAQAHHVNMALEYSGGAVELLVEHEALICRLNESSYLMPAANDFVQVNNAVNRQMIAQALAWLNLTKSAIVADLFCGLGNFTLPLAQQVKRVLAVEGVAEMVQRGAVSALEQSINNIQWQHGDLTSTSLLNELLHNPLDAVVLDPSREGALEVCRAVGLAQVNKILYVSCNPTTFARDAALLLAQGYRMEKVSLLEMFPYTRHLELMALFSLSKSE</sequence>
<dbReference type="PROSITE" id="PS51687">
    <property type="entry name" value="SAM_MT_RNA_M5U"/>
    <property type="match status" value="1"/>
</dbReference>
<dbReference type="EMBL" id="JAATNW010000005">
    <property type="protein sequence ID" value="NMH60434.1"/>
    <property type="molecule type" value="Genomic_DNA"/>
</dbReference>
<gene>
    <name evidence="8" type="primary">rlmD</name>
    <name evidence="8" type="ORF">HCJ96_10415</name>
</gene>
<feature type="binding site" evidence="6">
    <location>
        <position position="304"/>
    </location>
    <ligand>
        <name>S-adenosyl-L-methionine</name>
        <dbReference type="ChEBI" id="CHEBI:59789"/>
    </ligand>
</feature>
<feature type="binding site" evidence="6">
    <location>
        <position position="325"/>
    </location>
    <ligand>
        <name>S-adenosyl-L-methionine</name>
        <dbReference type="ChEBI" id="CHEBI:59789"/>
    </ligand>
</feature>
<dbReference type="Pfam" id="PF05958">
    <property type="entry name" value="tRNA_U5-meth_tr"/>
    <property type="match status" value="1"/>
</dbReference>